<dbReference type="GO" id="GO:0016779">
    <property type="term" value="F:nucleotidyltransferase activity"/>
    <property type="evidence" value="ECO:0007669"/>
    <property type="project" value="UniProtKB-KW"/>
</dbReference>
<keyword evidence="5" id="KW-0235">DNA replication</keyword>
<evidence type="ECO:0000256" key="3">
    <source>
        <dbReference type="ARBA" id="ARBA00022679"/>
    </source>
</evidence>
<keyword evidence="4 10" id="KW-0548">Nucleotidyltransferase</keyword>
<evidence type="ECO:0000313" key="9">
    <source>
        <dbReference type="EMBL" id="AXO08984.1"/>
    </source>
</evidence>
<keyword evidence="3 10" id="KW-0808">Transferase</keyword>
<evidence type="ECO:0000313" key="12">
    <source>
        <dbReference type="Proteomes" id="UP000256244"/>
    </source>
</evidence>
<dbReference type="SUPFAM" id="SSF57783">
    <property type="entry name" value="Zinc beta-ribbon"/>
    <property type="match status" value="1"/>
</dbReference>
<dbReference type="AlphaFoldDB" id="A0A2S8JM12"/>
<evidence type="ECO:0000259" key="8">
    <source>
        <dbReference type="Pfam" id="PF13362"/>
    </source>
</evidence>
<dbReference type="InterPro" id="IPR006171">
    <property type="entry name" value="TOPRIM_dom"/>
</dbReference>
<evidence type="ECO:0000256" key="5">
    <source>
        <dbReference type="ARBA" id="ARBA00022705"/>
    </source>
</evidence>
<dbReference type="GO" id="GO:1990077">
    <property type="term" value="C:primosome complex"/>
    <property type="evidence" value="ECO:0007669"/>
    <property type="project" value="UniProtKB-KW"/>
</dbReference>
<evidence type="ECO:0000256" key="6">
    <source>
        <dbReference type="ARBA" id="ARBA00023163"/>
    </source>
</evidence>
<dbReference type="RefSeq" id="WP_001204663.1">
    <property type="nucleotide sequence ID" value="NZ_AP025180.1"/>
</dbReference>
<dbReference type="EC" id="2.7.7.-" evidence="10"/>
<keyword evidence="9" id="KW-0413">Isomerase</keyword>
<proteinExistence type="predicted"/>
<name>A0A2S8JM12_ECOLX</name>
<evidence type="ECO:0000313" key="10">
    <source>
        <dbReference type="EMBL" id="STE04645.1"/>
    </source>
</evidence>
<keyword evidence="1" id="KW-0240">DNA-directed RNA polymerase</keyword>
<dbReference type="EMBL" id="UFZA01000001">
    <property type="protein sequence ID" value="STE04645.1"/>
    <property type="molecule type" value="Genomic_DNA"/>
</dbReference>
<sequence>MRDIATINAIRSVAAVAAQHAEILVPEWLPEGKRQATEWVCRNPTRADRHAGSFSVSLVDGCWHDFATGDSGGDLVALGAYLWNVRQTDAARIVADRLGLCLPALGKPDVMTREQREAQRVRVQAAEQEAARLRQREQQQRHQRQKLTACRAFELLGRAEVANPSHPYLMKKRLQPGNLYQSGNDLLVPLYNVCGEVVNVQIISPDGRKMFLRDGQVQGAFHVMGSFDLMAPEAPEHDVYVCEGWATGAALLQYWNVMAVVCAMNAGNLKHVAMALRERYGSRISLVIAGDDDRASKDNPGSRAANEAALLAGCYVTFPEWPPGASPDLSDFNDLMLWEMEHDPDNH</sequence>
<dbReference type="GO" id="GO:0016853">
    <property type="term" value="F:isomerase activity"/>
    <property type="evidence" value="ECO:0007669"/>
    <property type="project" value="UniProtKB-KW"/>
</dbReference>
<dbReference type="GO" id="GO:0006269">
    <property type="term" value="P:DNA replication, synthesis of primer"/>
    <property type="evidence" value="ECO:0007669"/>
    <property type="project" value="UniProtKB-KW"/>
</dbReference>
<dbReference type="InterPro" id="IPR034154">
    <property type="entry name" value="TOPRIM_DnaG/twinkle"/>
</dbReference>
<evidence type="ECO:0000256" key="7">
    <source>
        <dbReference type="SAM" id="Coils"/>
    </source>
</evidence>
<feature type="domain" description="Toprim" evidence="8">
    <location>
        <begin position="239"/>
        <end position="312"/>
    </location>
</feature>
<dbReference type="Proteomes" id="UP000256244">
    <property type="component" value="Chromosome"/>
</dbReference>
<dbReference type="GO" id="GO:0003677">
    <property type="term" value="F:DNA binding"/>
    <property type="evidence" value="ECO:0007669"/>
    <property type="project" value="InterPro"/>
</dbReference>
<dbReference type="Pfam" id="PF13362">
    <property type="entry name" value="Toprim_3"/>
    <property type="match status" value="1"/>
</dbReference>
<keyword evidence="7" id="KW-0175">Coiled coil</keyword>
<dbReference type="EMBL" id="CP031546">
    <property type="protein sequence ID" value="AXO08984.1"/>
    <property type="molecule type" value="Genomic_DNA"/>
</dbReference>
<dbReference type="Gene3D" id="3.90.580.10">
    <property type="entry name" value="Zinc finger, CHC2-type domain"/>
    <property type="match status" value="1"/>
</dbReference>
<dbReference type="GO" id="GO:0000428">
    <property type="term" value="C:DNA-directed RNA polymerase complex"/>
    <property type="evidence" value="ECO:0007669"/>
    <property type="project" value="UniProtKB-KW"/>
</dbReference>
<reference evidence="10 11" key="1">
    <citation type="submission" date="2018-06" db="EMBL/GenBank/DDBJ databases">
        <authorList>
            <consortium name="Pathogen Informatics"/>
            <person name="Doyle S."/>
        </authorList>
    </citation>
    <scope>NUCLEOTIDE SEQUENCE [LARGE SCALE GENOMIC DNA]</scope>
    <source>
        <strain evidence="10 11">NCTC10082</strain>
    </source>
</reference>
<keyword evidence="2" id="KW-0639">Primosome</keyword>
<evidence type="ECO:0000313" key="11">
    <source>
        <dbReference type="Proteomes" id="UP000255164"/>
    </source>
</evidence>
<organism evidence="10 11">
    <name type="scientific">Escherichia coli</name>
    <dbReference type="NCBI Taxonomy" id="562"/>
    <lineage>
        <taxon>Bacteria</taxon>
        <taxon>Pseudomonadati</taxon>
        <taxon>Pseudomonadota</taxon>
        <taxon>Gammaproteobacteria</taxon>
        <taxon>Enterobacterales</taxon>
        <taxon>Enterobacteriaceae</taxon>
        <taxon>Escherichia</taxon>
    </lineage>
</organism>
<dbReference type="Proteomes" id="UP000255164">
    <property type="component" value="Unassembled WGS sequence"/>
</dbReference>
<evidence type="ECO:0000256" key="2">
    <source>
        <dbReference type="ARBA" id="ARBA00022515"/>
    </source>
</evidence>
<reference evidence="9 12" key="2">
    <citation type="submission" date="2018-08" db="EMBL/GenBank/DDBJ databases">
        <title>Complete genome sequencing and genomic characterization of five Escherichia coli strains co-producing MCR-1 and ESBLs from different origins in China.</title>
        <authorList>
            <person name="Bai L."/>
        </authorList>
    </citation>
    <scope>NUCLEOTIDE SEQUENCE [LARGE SCALE GENOMIC DNA]</scope>
    <source>
        <strain evidence="12">cq9</strain>
        <strain evidence="9">Cq9</strain>
    </source>
</reference>
<evidence type="ECO:0000256" key="4">
    <source>
        <dbReference type="ARBA" id="ARBA00022695"/>
    </source>
</evidence>
<dbReference type="CDD" id="cd01029">
    <property type="entry name" value="TOPRIM_primases"/>
    <property type="match status" value="1"/>
</dbReference>
<dbReference type="GO" id="GO:0008270">
    <property type="term" value="F:zinc ion binding"/>
    <property type="evidence" value="ECO:0007669"/>
    <property type="project" value="InterPro"/>
</dbReference>
<keyword evidence="6" id="KW-0804">Transcription</keyword>
<gene>
    <name evidence="10" type="primary">traC_2</name>
    <name evidence="9" type="ORF">DS732_23000</name>
    <name evidence="10" type="ORF">NCTC10082_03074</name>
</gene>
<feature type="coiled-coil region" evidence="7">
    <location>
        <begin position="111"/>
        <end position="143"/>
    </location>
</feature>
<accession>A0A236LNR7</accession>
<protein>
    <submittedName>
        <fullName evidence="10">Putative prophage DNA primase</fullName>
        <ecNumber evidence="10">2.7.7.-</ecNumber>
    </submittedName>
    <submittedName>
        <fullName evidence="9">Topoisomerase</fullName>
    </submittedName>
</protein>
<evidence type="ECO:0000256" key="1">
    <source>
        <dbReference type="ARBA" id="ARBA00022478"/>
    </source>
</evidence>
<dbReference type="InterPro" id="IPR036977">
    <property type="entry name" value="DNA_primase_Znf_CHC2"/>
</dbReference>
<accession>A0A2S8JM12</accession>